<name>L0JUP9_9EURY</name>
<dbReference type="Pfam" id="PF07452">
    <property type="entry name" value="CHRD"/>
    <property type="match status" value="1"/>
</dbReference>
<dbReference type="eggNOG" id="arCOG11838">
    <property type="taxonomic scope" value="Archaea"/>
</dbReference>
<gene>
    <name evidence="3" type="ORF">Natoc_0903</name>
</gene>
<dbReference type="GeneID" id="14402017"/>
<dbReference type="EMBL" id="CP003929">
    <property type="protein sequence ID" value="AGB36752.1"/>
    <property type="molecule type" value="Genomic_DNA"/>
</dbReference>
<feature type="compositionally biased region" description="Basic and acidic residues" evidence="1">
    <location>
        <begin position="174"/>
        <end position="187"/>
    </location>
</feature>
<dbReference type="AlphaFoldDB" id="L0JUP9"/>
<sequence length="261" mass="27914">MSDELRSRRRVLQATGVAIGGGLAAGTAGADAEEHDEDGTDELPTAFSAAMTDEEIPREVDTNASGTAAFELDLEARTVRYSVDVEWLCDPTAVEIRYGTEDEAGHELVQLYSHAASTDDIEGRFDGTLTEGTLPVTDLLDAADRTDLEAVATALTETELYVTVATESCPTGEIRGRIVPDSSREAEPIAESAPETESTDEASEADRAEESDDETAEADPDDDAETETDDPPEDDDTEQSADGREDETETVYGAPEDPDDE</sequence>
<evidence type="ECO:0000313" key="4">
    <source>
        <dbReference type="Proteomes" id="UP000010878"/>
    </source>
</evidence>
<dbReference type="SMART" id="SM00754">
    <property type="entry name" value="CHRD"/>
    <property type="match status" value="1"/>
</dbReference>
<protein>
    <submittedName>
        <fullName evidence="3">CHRD domain-containing protein</fullName>
    </submittedName>
</protein>
<dbReference type="STRING" id="694430.Natoc_0903"/>
<reference evidence="3 4" key="1">
    <citation type="submission" date="2012-11" db="EMBL/GenBank/DDBJ databases">
        <title>FINISHED of Natronococcus occultus SP4, DSM 3396.</title>
        <authorList>
            <consortium name="DOE Joint Genome Institute"/>
            <person name="Eisen J."/>
            <person name="Huntemann M."/>
            <person name="Wei C.-L."/>
            <person name="Han J."/>
            <person name="Detter J.C."/>
            <person name="Han C."/>
            <person name="Tapia R."/>
            <person name="Chen A."/>
            <person name="Kyrpides N."/>
            <person name="Mavromatis K."/>
            <person name="Markowitz V."/>
            <person name="Szeto E."/>
            <person name="Ivanova N."/>
            <person name="Mikhailova N."/>
            <person name="Ovchinnikova G."/>
            <person name="Pagani I."/>
            <person name="Pati A."/>
            <person name="Goodwin L."/>
            <person name="Nordberg H.P."/>
            <person name="Cantor M.N."/>
            <person name="Hua S.X."/>
            <person name="Woyke T."/>
            <person name="Eisen J."/>
            <person name="Klenk H.-P."/>
            <person name="Klenk H.-P."/>
        </authorList>
    </citation>
    <scope>NUCLEOTIDE SEQUENCE [LARGE SCALE GENOMIC DNA]</scope>
    <source>
        <strain evidence="3 4">SP4</strain>
    </source>
</reference>
<dbReference type="RefSeq" id="WP_015320206.1">
    <property type="nucleotide sequence ID" value="NC_019974.1"/>
</dbReference>
<evidence type="ECO:0000259" key="2">
    <source>
        <dbReference type="PROSITE" id="PS50933"/>
    </source>
</evidence>
<dbReference type="PROSITE" id="PS50933">
    <property type="entry name" value="CHRD"/>
    <property type="match status" value="1"/>
</dbReference>
<evidence type="ECO:0000256" key="1">
    <source>
        <dbReference type="SAM" id="MobiDB-lite"/>
    </source>
</evidence>
<dbReference type="PROSITE" id="PS51318">
    <property type="entry name" value="TAT"/>
    <property type="match status" value="1"/>
</dbReference>
<keyword evidence="4" id="KW-1185">Reference proteome</keyword>
<feature type="region of interest" description="Disordered" evidence="1">
    <location>
        <begin position="173"/>
        <end position="261"/>
    </location>
</feature>
<feature type="region of interest" description="Disordered" evidence="1">
    <location>
        <begin position="22"/>
        <end position="42"/>
    </location>
</feature>
<feature type="domain" description="CHRD" evidence="2">
    <location>
        <begin position="43"/>
        <end position="183"/>
    </location>
</feature>
<organism evidence="3 4">
    <name type="scientific">Natronococcus occultus SP4</name>
    <dbReference type="NCBI Taxonomy" id="694430"/>
    <lineage>
        <taxon>Archaea</taxon>
        <taxon>Methanobacteriati</taxon>
        <taxon>Methanobacteriota</taxon>
        <taxon>Stenosarchaea group</taxon>
        <taxon>Halobacteria</taxon>
        <taxon>Halobacteriales</taxon>
        <taxon>Natrialbaceae</taxon>
        <taxon>Natronococcus</taxon>
    </lineage>
</organism>
<proteinExistence type="predicted"/>
<feature type="compositionally biased region" description="Acidic residues" evidence="1">
    <location>
        <begin position="31"/>
        <end position="41"/>
    </location>
</feature>
<dbReference type="Proteomes" id="UP000010878">
    <property type="component" value="Chromosome"/>
</dbReference>
<dbReference type="InterPro" id="IPR010895">
    <property type="entry name" value="CHRD"/>
</dbReference>
<dbReference type="HOGENOM" id="CLU_1064031_0_0_2"/>
<evidence type="ECO:0000313" key="3">
    <source>
        <dbReference type="EMBL" id="AGB36752.1"/>
    </source>
</evidence>
<feature type="compositionally biased region" description="Acidic residues" evidence="1">
    <location>
        <begin position="197"/>
        <end position="249"/>
    </location>
</feature>
<dbReference type="KEGG" id="nou:Natoc_0903"/>
<dbReference type="InterPro" id="IPR006311">
    <property type="entry name" value="TAT_signal"/>
</dbReference>
<accession>L0JUP9</accession>